<evidence type="ECO:0000313" key="3">
    <source>
        <dbReference type="Proteomes" id="UP000271162"/>
    </source>
</evidence>
<dbReference type="WBParaSite" id="NBR_0000140601-mRNA-1">
    <property type="protein sequence ID" value="NBR_0000140601-mRNA-1"/>
    <property type="gene ID" value="NBR_0000140601"/>
</dbReference>
<keyword evidence="1" id="KW-0812">Transmembrane</keyword>
<gene>
    <name evidence="2" type="ORF">NBR_LOCUS1407</name>
</gene>
<accession>A0A0N4XFV4</accession>
<evidence type="ECO:0000313" key="4">
    <source>
        <dbReference type="WBParaSite" id="NBR_0000140601-mRNA-1"/>
    </source>
</evidence>
<keyword evidence="3" id="KW-1185">Reference proteome</keyword>
<evidence type="ECO:0000256" key="1">
    <source>
        <dbReference type="SAM" id="Phobius"/>
    </source>
</evidence>
<protein>
    <submittedName>
        <fullName evidence="4">Aa_trans domain-containing protein</fullName>
    </submittedName>
</protein>
<reference evidence="4" key="1">
    <citation type="submission" date="2017-02" db="UniProtKB">
        <authorList>
            <consortium name="WormBaseParasite"/>
        </authorList>
    </citation>
    <scope>IDENTIFICATION</scope>
</reference>
<dbReference type="AlphaFoldDB" id="A0A0N4XFV4"/>
<dbReference type="Proteomes" id="UP000271162">
    <property type="component" value="Unassembled WGS sequence"/>
</dbReference>
<dbReference type="EMBL" id="UYSL01001092">
    <property type="protein sequence ID" value="VDL64833.1"/>
    <property type="molecule type" value="Genomic_DNA"/>
</dbReference>
<name>A0A0N4XFV4_NIPBR</name>
<sequence>MTYGSKCPEPFMSESLRKVVIVETLFICIVSFFAQLAMLRILGAAFMTSFLTDVLLSITMIFHRVAYTFYPFAAPRVLNSTVLKMYLCMIGLFHLAMLGILISPLTGFIFCPKSLARFIEDDGVATPGLRW</sequence>
<keyword evidence="1" id="KW-0472">Membrane</keyword>
<feature type="transmembrane region" description="Helical" evidence="1">
    <location>
        <begin position="85"/>
        <end position="110"/>
    </location>
</feature>
<proteinExistence type="predicted"/>
<keyword evidence="1" id="KW-1133">Transmembrane helix</keyword>
<reference evidence="2 3" key="2">
    <citation type="submission" date="2018-11" db="EMBL/GenBank/DDBJ databases">
        <authorList>
            <consortium name="Pathogen Informatics"/>
        </authorList>
    </citation>
    <scope>NUCLEOTIDE SEQUENCE [LARGE SCALE GENOMIC DNA]</scope>
</reference>
<feature type="transmembrane region" description="Helical" evidence="1">
    <location>
        <begin position="20"/>
        <end position="42"/>
    </location>
</feature>
<feature type="transmembrane region" description="Helical" evidence="1">
    <location>
        <begin position="54"/>
        <end position="73"/>
    </location>
</feature>
<organism evidence="4">
    <name type="scientific">Nippostrongylus brasiliensis</name>
    <name type="common">Rat hookworm</name>
    <dbReference type="NCBI Taxonomy" id="27835"/>
    <lineage>
        <taxon>Eukaryota</taxon>
        <taxon>Metazoa</taxon>
        <taxon>Ecdysozoa</taxon>
        <taxon>Nematoda</taxon>
        <taxon>Chromadorea</taxon>
        <taxon>Rhabditida</taxon>
        <taxon>Rhabditina</taxon>
        <taxon>Rhabditomorpha</taxon>
        <taxon>Strongyloidea</taxon>
        <taxon>Heligmosomidae</taxon>
        <taxon>Nippostrongylus</taxon>
    </lineage>
</organism>
<evidence type="ECO:0000313" key="2">
    <source>
        <dbReference type="EMBL" id="VDL64833.1"/>
    </source>
</evidence>